<feature type="transmembrane region" description="Helical" evidence="1">
    <location>
        <begin position="264"/>
        <end position="285"/>
    </location>
</feature>
<organism evidence="3 4">
    <name type="scientific">Tegillarca granosa</name>
    <name type="common">Malaysian cockle</name>
    <name type="synonym">Anadara granosa</name>
    <dbReference type="NCBI Taxonomy" id="220873"/>
    <lineage>
        <taxon>Eukaryota</taxon>
        <taxon>Metazoa</taxon>
        <taxon>Spiralia</taxon>
        <taxon>Lophotrochozoa</taxon>
        <taxon>Mollusca</taxon>
        <taxon>Bivalvia</taxon>
        <taxon>Autobranchia</taxon>
        <taxon>Pteriomorphia</taxon>
        <taxon>Arcoida</taxon>
        <taxon>Arcoidea</taxon>
        <taxon>Arcidae</taxon>
        <taxon>Tegillarca</taxon>
    </lineage>
</organism>
<feature type="transmembrane region" description="Helical" evidence="1">
    <location>
        <begin position="7"/>
        <end position="29"/>
    </location>
</feature>
<feature type="transmembrane region" description="Helical" evidence="1">
    <location>
        <begin position="123"/>
        <end position="143"/>
    </location>
</feature>
<dbReference type="EMBL" id="JARBDR010000896">
    <property type="protein sequence ID" value="KAJ8305038.1"/>
    <property type="molecule type" value="Genomic_DNA"/>
</dbReference>
<dbReference type="PANTHER" id="PTHR22168:SF3">
    <property type="entry name" value="TRANSMEMBRANE PROTEIN 26"/>
    <property type="match status" value="1"/>
</dbReference>
<feature type="transmembrane region" description="Helical" evidence="1">
    <location>
        <begin position="186"/>
        <end position="206"/>
    </location>
</feature>
<keyword evidence="1" id="KW-0472">Membrane</keyword>
<keyword evidence="1" id="KW-0812">Transmembrane</keyword>
<dbReference type="Pfam" id="PF09772">
    <property type="entry name" value="Tmem26"/>
    <property type="match status" value="1"/>
</dbReference>
<comment type="caution">
    <text evidence="3">The sequence shown here is derived from an EMBL/GenBank/DDBJ whole genome shotgun (WGS) entry which is preliminary data.</text>
</comment>
<evidence type="ECO:0008006" key="5">
    <source>
        <dbReference type="Google" id="ProtNLM"/>
    </source>
</evidence>
<keyword evidence="4" id="KW-1185">Reference proteome</keyword>
<gene>
    <name evidence="3" type="ORF">KUTeg_002982</name>
    <name evidence="2" type="ORF">KUTeg_017411</name>
</gene>
<evidence type="ECO:0000256" key="1">
    <source>
        <dbReference type="SAM" id="Phobius"/>
    </source>
</evidence>
<name>A0ABQ9FP06_TEGGR</name>
<reference evidence="3 4" key="1">
    <citation type="submission" date="2022-12" db="EMBL/GenBank/DDBJ databases">
        <title>Chromosome-level genome of Tegillarca granosa.</title>
        <authorList>
            <person name="Kim J."/>
        </authorList>
    </citation>
    <scope>NUCLEOTIDE SEQUENCE [LARGE SCALE GENOMIC DNA]</scope>
    <source>
        <strain evidence="3">Teg-2019</strain>
        <tissue evidence="3">Adductor muscle</tissue>
    </source>
</reference>
<feature type="transmembrane region" description="Helical" evidence="1">
    <location>
        <begin position="65"/>
        <end position="84"/>
    </location>
</feature>
<accession>A0ABQ9FP06</accession>
<evidence type="ECO:0000313" key="2">
    <source>
        <dbReference type="EMBL" id="KAJ8305038.1"/>
    </source>
</evidence>
<dbReference type="InterPro" id="IPR019169">
    <property type="entry name" value="Transmembrane_26"/>
</dbReference>
<proteinExistence type="predicted"/>
<evidence type="ECO:0000313" key="4">
    <source>
        <dbReference type="Proteomes" id="UP001217089"/>
    </source>
</evidence>
<feature type="transmembrane region" description="Helical" evidence="1">
    <location>
        <begin position="237"/>
        <end position="258"/>
    </location>
</feature>
<sequence>MSAFRNIIQAILVRCLLLLHSLLSIWRAVTVTGNIYFWYLLCSNMLLVAECLYSVMKRKGQERKWFCPCFLFYLFSTVPSIWLLELDRVNRYGESLTNQSTSSEQSDINIQGISIVVSLDADAWVSALEQSLLFLLIIGRWLLPRGKLTRDQLSQLLFMYLGSASDVMELFILFEEPEVRKDLELSYTILTVWSASLFLFTLVVSATKKPRPAISDPVMGNNKTRDKSCNKLFQSEIWSLLVTILFLDGPYMVIRLYTLIRYRIFRYGIIFFTCKNALIISLLLYRLLVVCLGKNESTENVKAIKLTKKVIPFERNDVISVGNSSEITKEDLSISDIGFKQNDDVQIINIDEPVL</sequence>
<dbReference type="Proteomes" id="UP001217089">
    <property type="component" value="Unassembled WGS sequence"/>
</dbReference>
<dbReference type="EMBL" id="JARBDR010000214">
    <property type="protein sequence ID" value="KAJ8317891.1"/>
    <property type="molecule type" value="Genomic_DNA"/>
</dbReference>
<feature type="transmembrane region" description="Helical" evidence="1">
    <location>
        <begin position="155"/>
        <end position="174"/>
    </location>
</feature>
<protein>
    <recommendedName>
        <fullName evidence="5">Transmembrane protein 26</fullName>
    </recommendedName>
</protein>
<dbReference type="PANTHER" id="PTHR22168">
    <property type="entry name" value="TMEM26 PROTEIN"/>
    <property type="match status" value="1"/>
</dbReference>
<keyword evidence="1" id="KW-1133">Transmembrane helix</keyword>
<evidence type="ECO:0000313" key="3">
    <source>
        <dbReference type="EMBL" id="KAJ8317891.1"/>
    </source>
</evidence>
<feature type="transmembrane region" description="Helical" evidence="1">
    <location>
        <begin position="35"/>
        <end position="53"/>
    </location>
</feature>